<dbReference type="PANTHER" id="PTHR38797">
    <property type="entry name" value="NUCLEAR PORE COMPLEX PROTEIN NUP85-RELATED"/>
    <property type="match status" value="1"/>
</dbReference>
<accession>A0A9W9QFL0</accession>
<dbReference type="Proteomes" id="UP001147695">
    <property type="component" value="Unassembled WGS sequence"/>
</dbReference>
<organism evidence="1 2">
    <name type="scientific">Penicillium brevicompactum</name>
    <dbReference type="NCBI Taxonomy" id="5074"/>
    <lineage>
        <taxon>Eukaryota</taxon>
        <taxon>Fungi</taxon>
        <taxon>Dikarya</taxon>
        <taxon>Ascomycota</taxon>
        <taxon>Pezizomycotina</taxon>
        <taxon>Eurotiomycetes</taxon>
        <taxon>Eurotiomycetidae</taxon>
        <taxon>Eurotiales</taxon>
        <taxon>Aspergillaceae</taxon>
        <taxon>Penicillium</taxon>
    </lineage>
</organism>
<dbReference type="PANTHER" id="PTHR38797:SF6">
    <property type="match status" value="1"/>
</dbReference>
<dbReference type="Pfam" id="PF12311">
    <property type="entry name" value="DUF3632"/>
    <property type="match status" value="1"/>
</dbReference>
<dbReference type="AlphaFoldDB" id="A0A9W9QFL0"/>
<dbReference type="EMBL" id="JAPZBQ010000004">
    <property type="protein sequence ID" value="KAJ5335138.1"/>
    <property type="molecule type" value="Genomic_DNA"/>
</dbReference>
<gene>
    <name evidence="1" type="ORF">N7452_007541</name>
</gene>
<dbReference type="InterPro" id="IPR053204">
    <property type="entry name" value="Oxopyrrolidines_Biosynth-assoc"/>
</dbReference>
<sequence>MAFEMFKSRPEDSGEFKLFQGLINDELTVEDAVQWVIGATMDRLEGYGSGGTIDRADKITFMAILELAMRIDQAQYGPLVAFLKELKMYNAVDSTTGLVLKAQDGSWVWSHLPSLTTCARSILAEFERDEDYLCDPNMDPEQQIRWAKINIFLAQSTQAADVKYTSSSQAFISDGMDESHIGLCGLRQIFEEGIPSEQLTSGVGLLGVCYWIICAGDRLWENVLNGRQYNKYDGRPGEMFWSRHWRGFERERWNVWEQGLRDAKAACLPGQEDVQDLINRALSKMESLSSDPSSCL</sequence>
<reference evidence="1" key="1">
    <citation type="submission" date="2022-12" db="EMBL/GenBank/DDBJ databases">
        <authorList>
            <person name="Petersen C."/>
        </authorList>
    </citation>
    <scope>NUCLEOTIDE SEQUENCE</scope>
    <source>
        <strain evidence="1">IBT 35673</strain>
    </source>
</reference>
<dbReference type="InterPro" id="IPR022085">
    <property type="entry name" value="OpdG"/>
</dbReference>
<proteinExistence type="predicted"/>
<name>A0A9W9QFL0_PENBR</name>
<comment type="caution">
    <text evidence="1">The sequence shown here is derived from an EMBL/GenBank/DDBJ whole genome shotgun (WGS) entry which is preliminary data.</text>
</comment>
<evidence type="ECO:0000313" key="1">
    <source>
        <dbReference type="EMBL" id="KAJ5335138.1"/>
    </source>
</evidence>
<evidence type="ECO:0000313" key="2">
    <source>
        <dbReference type="Proteomes" id="UP001147695"/>
    </source>
</evidence>
<protein>
    <submittedName>
        <fullName evidence="1">Uncharacterized protein</fullName>
    </submittedName>
</protein>
<reference evidence="1" key="2">
    <citation type="journal article" date="2023" name="IMA Fungus">
        <title>Comparative genomic study of the Penicillium genus elucidates a diverse pangenome and 15 lateral gene transfer events.</title>
        <authorList>
            <person name="Petersen C."/>
            <person name="Sorensen T."/>
            <person name="Nielsen M.R."/>
            <person name="Sondergaard T.E."/>
            <person name="Sorensen J.L."/>
            <person name="Fitzpatrick D.A."/>
            <person name="Frisvad J.C."/>
            <person name="Nielsen K.L."/>
        </authorList>
    </citation>
    <scope>NUCLEOTIDE SEQUENCE</scope>
    <source>
        <strain evidence="1">IBT 35673</strain>
    </source>
</reference>